<protein>
    <submittedName>
        <fullName evidence="6">DnaJ domain protein</fullName>
    </submittedName>
</protein>
<dbReference type="Pfam" id="PF00226">
    <property type="entry name" value="DnaJ"/>
    <property type="match status" value="1"/>
</dbReference>
<keyword evidence="4" id="KW-0862">Zinc</keyword>
<dbReference type="InterPro" id="IPR036410">
    <property type="entry name" value="HSP_DnaJ_Cys-rich_dom_sf"/>
</dbReference>
<proteinExistence type="predicted"/>
<keyword evidence="1" id="KW-0479">Metal-binding</keyword>
<organism evidence="6">
    <name type="scientific">Indivirus ILV1</name>
    <dbReference type="NCBI Taxonomy" id="1977633"/>
    <lineage>
        <taxon>Viruses</taxon>
        <taxon>Varidnaviria</taxon>
        <taxon>Bamfordvirae</taxon>
        <taxon>Nucleocytoviricota</taxon>
        <taxon>Megaviricetes</taxon>
        <taxon>Imitervirales</taxon>
        <taxon>Mimiviridae</taxon>
        <taxon>Klosneuvirinae</taxon>
        <taxon>Indivirus</taxon>
    </lineage>
</organism>
<keyword evidence="3" id="KW-0863">Zinc-finger</keyword>
<evidence type="ECO:0000256" key="1">
    <source>
        <dbReference type="ARBA" id="ARBA00022723"/>
    </source>
</evidence>
<dbReference type="SUPFAM" id="SSF49493">
    <property type="entry name" value="HSP40/DnaJ peptide-binding domain"/>
    <property type="match status" value="2"/>
</dbReference>
<evidence type="ECO:0000256" key="2">
    <source>
        <dbReference type="ARBA" id="ARBA00022737"/>
    </source>
</evidence>
<dbReference type="GO" id="GO:0006457">
    <property type="term" value="P:protein folding"/>
    <property type="evidence" value="ECO:0007669"/>
    <property type="project" value="InterPro"/>
</dbReference>
<evidence type="ECO:0000259" key="5">
    <source>
        <dbReference type="PROSITE" id="PS50076"/>
    </source>
</evidence>
<evidence type="ECO:0000313" key="6">
    <source>
        <dbReference type="EMBL" id="ARF09921.1"/>
    </source>
</evidence>
<dbReference type="Gene3D" id="1.10.287.110">
    <property type="entry name" value="DnaJ domain"/>
    <property type="match status" value="1"/>
</dbReference>
<dbReference type="InterPro" id="IPR044713">
    <property type="entry name" value="DNJA1/2-like"/>
</dbReference>
<dbReference type="PROSITE" id="PS50076">
    <property type="entry name" value="DNAJ_2"/>
    <property type="match status" value="1"/>
</dbReference>
<name>A0A1V0SE10_9VIRU</name>
<dbReference type="CDD" id="cd06257">
    <property type="entry name" value="DnaJ"/>
    <property type="match status" value="1"/>
</dbReference>
<gene>
    <name evidence="6" type="ORF">Indivirus_5_44</name>
</gene>
<evidence type="ECO:0000256" key="4">
    <source>
        <dbReference type="ARBA" id="ARBA00022833"/>
    </source>
</evidence>
<dbReference type="Pfam" id="PF01556">
    <property type="entry name" value="DnaJ_C"/>
    <property type="match status" value="1"/>
</dbReference>
<dbReference type="EMBL" id="KY684089">
    <property type="protein sequence ID" value="ARF09921.1"/>
    <property type="molecule type" value="Genomic_DNA"/>
</dbReference>
<dbReference type="PANTHER" id="PTHR43888">
    <property type="entry name" value="DNAJ-LIKE-2, ISOFORM A-RELATED"/>
    <property type="match status" value="1"/>
</dbReference>
<dbReference type="GO" id="GO:0051082">
    <property type="term" value="F:unfolded protein binding"/>
    <property type="evidence" value="ECO:0007669"/>
    <property type="project" value="InterPro"/>
</dbReference>
<dbReference type="PROSITE" id="PS00636">
    <property type="entry name" value="DNAJ_1"/>
    <property type="match status" value="1"/>
</dbReference>
<dbReference type="PRINTS" id="PR00625">
    <property type="entry name" value="JDOMAIN"/>
</dbReference>
<feature type="domain" description="J" evidence="5">
    <location>
        <begin position="36"/>
        <end position="103"/>
    </location>
</feature>
<dbReference type="InterPro" id="IPR001305">
    <property type="entry name" value="HSP_DnaJ_Cys-rich_dom"/>
</dbReference>
<dbReference type="InterPro" id="IPR036869">
    <property type="entry name" value="J_dom_sf"/>
</dbReference>
<dbReference type="InterPro" id="IPR018253">
    <property type="entry name" value="DnaJ_domain_CS"/>
</dbReference>
<reference evidence="6" key="1">
    <citation type="journal article" date="2017" name="Science">
        <title>Giant viruses with an expanded complement of translation system components.</title>
        <authorList>
            <person name="Schulz F."/>
            <person name="Yutin N."/>
            <person name="Ivanova N.N."/>
            <person name="Ortega D.R."/>
            <person name="Lee T.K."/>
            <person name="Vierheilig J."/>
            <person name="Daims H."/>
            <person name="Horn M."/>
            <person name="Wagner M."/>
            <person name="Jensen G.J."/>
            <person name="Kyrpides N.C."/>
            <person name="Koonin E.V."/>
            <person name="Woyke T."/>
        </authorList>
    </citation>
    <scope>NUCLEOTIDE SEQUENCE</scope>
    <source>
        <strain evidence="6">ILV1</strain>
    </source>
</reference>
<evidence type="ECO:0000256" key="3">
    <source>
        <dbReference type="ARBA" id="ARBA00022771"/>
    </source>
</evidence>
<dbReference type="SUPFAM" id="SSF46565">
    <property type="entry name" value="Chaperone J-domain"/>
    <property type="match status" value="1"/>
</dbReference>
<dbReference type="CDD" id="cd10719">
    <property type="entry name" value="DnaJ_zf"/>
    <property type="match status" value="1"/>
</dbReference>
<sequence length="391" mass="44636">MFIYKSKIPIYYFINFSLKINIKTYFFNIYYIMEEDYYDILGIKKDASESEIKKEYYKLARKFHPDKAPPDKKEEYTKKFQKIGEAYEVLSDQEKRQIYDSVGKDGLKNGGMNPGMNPFDIFGDLFGGGFNMPGMRREQRGPVKNTETIFPLNVSLKDVYMGIKKKLKISRKVIINKETKEVIKDNLESTWTKCDKCRGQGMVMEMRQMGPMITQMQRPCNECNGNGSSLKNNYSIGDASEILEIQIQKGTQDGSHQIFQGLGNCAPGVLPGDLVIVFKVNDKQDNFARNQNSNDLIYKKTILLSEAICGASFKIKTLDDRSLFVTCNDVVKPGDLKIIKGEGINGANLIIQFKIDFPDSVSNNKKKELLKHLPINDKQDKKLDDDVVYTL</sequence>
<accession>A0A1V0SE10</accession>
<dbReference type="SMART" id="SM00271">
    <property type="entry name" value="DnaJ"/>
    <property type="match status" value="1"/>
</dbReference>
<dbReference type="InterPro" id="IPR001623">
    <property type="entry name" value="DnaJ_domain"/>
</dbReference>
<dbReference type="Gene3D" id="2.60.260.20">
    <property type="entry name" value="Urease metallochaperone UreE, N-terminal domain"/>
    <property type="match status" value="2"/>
</dbReference>
<keyword evidence="2" id="KW-0677">Repeat</keyword>
<dbReference type="GO" id="GO:0030544">
    <property type="term" value="F:Hsp70 protein binding"/>
    <property type="evidence" value="ECO:0007669"/>
    <property type="project" value="InterPro"/>
</dbReference>
<dbReference type="CDD" id="cd10747">
    <property type="entry name" value="DnaJ_C"/>
    <property type="match status" value="1"/>
</dbReference>
<dbReference type="FunFam" id="2.10.230.10:FF:000001">
    <property type="entry name" value="DnaJ subfamily A member 2"/>
    <property type="match status" value="1"/>
</dbReference>
<dbReference type="GO" id="GO:0008270">
    <property type="term" value="F:zinc ion binding"/>
    <property type="evidence" value="ECO:0007669"/>
    <property type="project" value="UniProtKB-KW"/>
</dbReference>
<dbReference type="InterPro" id="IPR002939">
    <property type="entry name" value="DnaJ_C"/>
</dbReference>
<dbReference type="InterPro" id="IPR008971">
    <property type="entry name" value="HSP40/DnaJ_pept-bd"/>
</dbReference>
<dbReference type="SUPFAM" id="SSF57938">
    <property type="entry name" value="DnaJ/Hsp40 cysteine-rich domain"/>
    <property type="match status" value="1"/>
</dbReference>
<dbReference type="Gene3D" id="2.10.230.10">
    <property type="entry name" value="Heat shock protein DnaJ, cysteine-rich domain"/>
    <property type="match status" value="1"/>
</dbReference>
<dbReference type="Pfam" id="PF00684">
    <property type="entry name" value="DnaJ_CXXCXGXG"/>
    <property type="match status" value="1"/>
</dbReference>